<dbReference type="PANTHER" id="PTHR10996">
    <property type="entry name" value="2-HYDROXYACID DEHYDROGENASE-RELATED"/>
    <property type="match status" value="1"/>
</dbReference>
<dbReference type="InterPro" id="IPR036291">
    <property type="entry name" value="NAD(P)-bd_dom_sf"/>
</dbReference>
<dbReference type="EMBL" id="FN563149">
    <property type="protein sequence ID" value="CBH50281.1"/>
    <property type="molecule type" value="Genomic_DNA"/>
</dbReference>
<gene>
    <name evidence="4" type="ordered locus">REQ_43170</name>
</gene>
<dbReference type="GO" id="GO:0016618">
    <property type="term" value="F:hydroxypyruvate reductase [NAD(P)H] activity"/>
    <property type="evidence" value="ECO:0007669"/>
    <property type="project" value="TreeGrafter"/>
</dbReference>
<dbReference type="RefSeq" id="WP_013417390.1">
    <property type="nucleotide sequence ID" value="NC_014659.1"/>
</dbReference>
<keyword evidence="1" id="KW-0560">Oxidoreductase</keyword>
<dbReference type="SUPFAM" id="SSF51735">
    <property type="entry name" value="NAD(P)-binding Rossmann-fold domains"/>
    <property type="match status" value="1"/>
</dbReference>
<evidence type="ECO:0000313" key="5">
    <source>
        <dbReference type="Proteomes" id="UP000006892"/>
    </source>
</evidence>
<evidence type="ECO:0000256" key="2">
    <source>
        <dbReference type="ARBA" id="ARBA00023027"/>
    </source>
</evidence>
<reference evidence="4" key="1">
    <citation type="journal article" date="2010" name="PLoS Genet.">
        <title>The genome of a pathogenic rhodococcus: cooptive virulence underpinned by key gene acquisitions.</title>
        <authorList>
            <person name="Letek M."/>
            <person name="Gonzalez P."/>
            <person name="Macarthur I."/>
            <person name="Rodriguez H."/>
            <person name="Freeman T.C."/>
            <person name="Valero-Rello A."/>
            <person name="Blanco M."/>
            <person name="Buckley T."/>
            <person name="Cherevach I."/>
            <person name="Fahey R."/>
            <person name="Hapeshi A."/>
            <person name="Holdstock J."/>
            <person name="Leadon D."/>
            <person name="Navas J."/>
            <person name="Ocampo A."/>
            <person name="Quail M.A."/>
            <person name="Sanders M."/>
            <person name="Scortti M.M."/>
            <person name="Prescott J.F."/>
            <person name="Fogarty U."/>
            <person name="Meijer W.G."/>
            <person name="Parkhill J."/>
            <person name="Bentley S.D."/>
            <person name="Vazquez-Boland J.A."/>
        </authorList>
    </citation>
    <scope>NUCLEOTIDE SEQUENCE [LARGE SCALE GENOMIC DNA]</scope>
    <source>
        <strain evidence="4 5">103S</strain>
    </source>
</reference>
<dbReference type="Pfam" id="PF02826">
    <property type="entry name" value="2-Hacid_dh_C"/>
    <property type="match status" value="1"/>
</dbReference>
<dbReference type="KEGG" id="req:REQ_43170"/>
<dbReference type="Proteomes" id="UP001154400">
    <property type="component" value="Chromosome"/>
</dbReference>
<dbReference type="InterPro" id="IPR050223">
    <property type="entry name" value="D-isomer_2-hydroxyacid_DH"/>
</dbReference>
<dbReference type="SUPFAM" id="SSF52283">
    <property type="entry name" value="Formate/glycerate dehydrogenase catalytic domain-like"/>
    <property type="match status" value="1"/>
</dbReference>
<dbReference type="AlphaFoldDB" id="A0A3S5YCI1"/>
<organism evidence="4">
    <name type="scientific">Rhodococcus hoagii (strain 103S)</name>
    <name type="common">Rhodococcus equi</name>
    <dbReference type="NCBI Taxonomy" id="685727"/>
    <lineage>
        <taxon>Bacteria</taxon>
        <taxon>Bacillati</taxon>
        <taxon>Actinomycetota</taxon>
        <taxon>Actinomycetes</taxon>
        <taxon>Mycobacteriales</taxon>
        <taxon>Nocardiaceae</taxon>
        <taxon>Prescottella</taxon>
    </lineage>
</organism>
<dbReference type="InterPro" id="IPR006140">
    <property type="entry name" value="D-isomer_DH_NAD-bd"/>
</dbReference>
<evidence type="ECO:0000256" key="1">
    <source>
        <dbReference type="ARBA" id="ARBA00023002"/>
    </source>
</evidence>
<protein>
    <submittedName>
        <fullName evidence="4">Dehydrogenase</fullName>
    </submittedName>
</protein>
<dbReference type="GO" id="GO:0005829">
    <property type="term" value="C:cytosol"/>
    <property type="evidence" value="ECO:0007669"/>
    <property type="project" value="TreeGrafter"/>
</dbReference>
<keyword evidence="2" id="KW-0520">NAD</keyword>
<feature type="domain" description="D-isomer specific 2-hydroxyacid dehydrogenase NAD-binding" evidence="3">
    <location>
        <begin position="105"/>
        <end position="269"/>
    </location>
</feature>
<dbReference type="GO" id="GO:0030267">
    <property type="term" value="F:glyoxylate reductase (NADPH) activity"/>
    <property type="evidence" value="ECO:0007669"/>
    <property type="project" value="TreeGrafter"/>
</dbReference>
<dbReference type="PROSITE" id="PS00671">
    <property type="entry name" value="D_2_HYDROXYACID_DH_3"/>
    <property type="match status" value="1"/>
</dbReference>
<evidence type="ECO:0000259" key="3">
    <source>
        <dbReference type="Pfam" id="PF02826"/>
    </source>
</evidence>
<accession>A0A3S5YCI1</accession>
<dbReference type="Gene3D" id="3.40.50.720">
    <property type="entry name" value="NAD(P)-binding Rossmann-like Domain"/>
    <property type="match status" value="2"/>
</dbReference>
<evidence type="ECO:0000313" key="4">
    <source>
        <dbReference type="EMBL" id="CBH50281.1"/>
    </source>
</evidence>
<dbReference type="InterPro" id="IPR029753">
    <property type="entry name" value="D-isomer_DH_CS"/>
</dbReference>
<proteinExistence type="predicted"/>
<dbReference type="CDD" id="cd12166">
    <property type="entry name" value="2-Hacid_dh_7"/>
    <property type="match status" value="1"/>
</dbReference>
<dbReference type="GO" id="GO:0051287">
    <property type="term" value="F:NAD binding"/>
    <property type="evidence" value="ECO:0007669"/>
    <property type="project" value="InterPro"/>
</dbReference>
<dbReference type="PANTHER" id="PTHR10996:SF178">
    <property type="entry name" value="2-HYDROXYACID DEHYDROGENASE YGL185C-RELATED"/>
    <property type="match status" value="1"/>
</dbReference>
<sequence length="300" mass="31521">MTRTVVLVPDARGVAALAGIPHVSAVVYDPKCPQVPDGAADAEILVANGLDPAGAGSLFARLPRLRMVQLFSSGVERWTGVVPEGVTVSNADRAHGGAVAEWVVAQLLAHVRDLAGYRAKQRDRQWETHRTGTLSGRSVLVFGAGDIGENLRRRLEPFGCTVTLVGRTARAGVVDFTQGRAVLGDRDVVILALPLDDSTVHLVDAGFLGAMKDDAVLINAGRGELVDTQALLGECGRVHAILDVTDPEPLPVEHPLWTAPGVVVTPHAAGITDDVLDRCWAAAARKIAAYVAPSRAVVSG</sequence>
<name>A0A3S5YCI1_RHOH1</name>